<gene>
    <name evidence="2" type="ORF">SAMN04488003_11656</name>
</gene>
<dbReference type="Proteomes" id="UP000199585">
    <property type="component" value="Unassembled WGS sequence"/>
</dbReference>
<protein>
    <submittedName>
        <fullName evidence="2">Putative mRNA 3-end processing factor</fullName>
    </submittedName>
</protein>
<keyword evidence="3" id="KW-1185">Reference proteome</keyword>
<dbReference type="InterPro" id="IPR026360">
    <property type="entry name" value="Xnuc_lig_assoc"/>
</dbReference>
<accession>A0A1H8GJ06</accession>
<dbReference type="OrthoDB" id="9803916at2"/>
<dbReference type="Gene3D" id="3.60.15.10">
    <property type="entry name" value="Ribonuclease Z/Hydroxyacylglutathione hydrolase-like"/>
    <property type="match status" value="1"/>
</dbReference>
<dbReference type="NCBIfam" id="TIGR04122">
    <property type="entry name" value="Xnuc_lig_assoc"/>
    <property type="match status" value="1"/>
</dbReference>
<dbReference type="STRING" id="245187.SAMN04488003_11656"/>
<dbReference type="RefSeq" id="WP_089904024.1">
    <property type="nucleotide sequence ID" value="NZ_FOCI01000016.1"/>
</dbReference>
<dbReference type="GO" id="GO:0004521">
    <property type="term" value="F:RNA endonuclease activity"/>
    <property type="evidence" value="ECO:0007669"/>
    <property type="project" value="TreeGrafter"/>
</dbReference>
<reference evidence="2 3" key="1">
    <citation type="submission" date="2016-10" db="EMBL/GenBank/DDBJ databases">
        <authorList>
            <person name="de Groot N.N."/>
        </authorList>
    </citation>
    <scope>NUCLEOTIDE SEQUENCE [LARGE SCALE GENOMIC DNA]</scope>
    <source>
        <strain evidence="2 3">DSM 16213</strain>
    </source>
</reference>
<dbReference type="PANTHER" id="PTHR11203:SF49">
    <property type="entry name" value="BLL1145 PROTEIN"/>
    <property type="match status" value="1"/>
</dbReference>
<dbReference type="SUPFAM" id="SSF56281">
    <property type="entry name" value="Metallo-hydrolase/oxidoreductase"/>
    <property type="match status" value="1"/>
</dbReference>
<dbReference type="EMBL" id="FOCI01000016">
    <property type="protein sequence ID" value="SEN43477.1"/>
    <property type="molecule type" value="Genomic_DNA"/>
</dbReference>
<proteinExistence type="predicted"/>
<feature type="region of interest" description="Disordered" evidence="1">
    <location>
        <begin position="325"/>
        <end position="367"/>
    </location>
</feature>
<dbReference type="PANTHER" id="PTHR11203">
    <property type="entry name" value="CLEAVAGE AND POLYADENYLATION SPECIFICITY FACTOR FAMILY MEMBER"/>
    <property type="match status" value="1"/>
</dbReference>
<evidence type="ECO:0000313" key="2">
    <source>
        <dbReference type="EMBL" id="SEN43477.1"/>
    </source>
</evidence>
<organism evidence="2 3">
    <name type="scientific">Loktanella fryxellensis</name>
    <dbReference type="NCBI Taxonomy" id="245187"/>
    <lineage>
        <taxon>Bacteria</taxon>
        <taxon>Pseudomonadati</taxon>
        <taxon>Pseudomonadota</taxon>
        <taxon>Alphaproteobacteria</taxon>
        <taxon>Rhodobacterales</taxon>
        <taxon>Roseobacteraceae</taxon>
        <taxon>Loktanella</taxon>
    </lineage>
</organism>
<name>A0A1H8GJ06_9RHOB</name>
<dbReference type="InterPro" id="IPR036866">
    <property type="entry name" value="RibonucZ/Hydroxyglut_hydro"/>
</dbReference>
<sequence>MADVLTFTDRGIYCPAGDFYIDPWRPVDRALITHGHADHSRWGMQRYLATEAAAPVMRHRLGDVTLQTIRYGEERRIGDATVSFHPAGHVPGSAQIRVEVKGDVWVASGDYKTVADGLSEPFEPVRCHAFITECTFGLPVFTWLAEDVLTAQINGWWAANAAAGRTSIIGAYALGKAQRLLTCVDPSIGPILTHGAVENTNAVLRAQGIALPDTIRVTPDTKGADHPGALVIATPSALGTTWARRFGPSSTAFASGWMALRGVRRRRAADRGFVVSDHADWDGLNAAIKETGATRIFATHGYTSAFQRWLSEQGYDAHIVSTEYTGETGDDADDAPADPPAAGSDTVAAGDPAPPQSGDATPPQAGV</sequence>
<evidence type="ECO:0000313" key="3">
    <source>
        <dbReference type="Proteomes" id="UP000199585"/>
    </source>
</evidence>
<dbReference type="InterPro" id="IPR050698">
    <property type="entry name" value="MBL"/>
</dbReference>
<dbReference type="AlphaFoldDB" id="A0A1H8GJ06"/>
<evidence type="ECO:0000256" key="1">
    <source>
        <dbReference type="SAM" id="MobiDB-lite"/>
    </source>
</evidence>